<proteinExistence type="predicted"/>
<organism evidence="1 2">
    <name type="scientific">Lactuca saligna</name>
    <name type="common">Willowleaf lettuce</name>
    <dbReference type="NCBI Taxonomy" id="75948"/>
    <lineage>
        <taxon>Eukaryota</taxon>
        <taxon>Viridiplantae</taxon>
        <taxon>Streptophyta</taxon>
        <taxon>Embryophyta</taxon>
        <taxon>Tracheophyta</taxon>
        <taxon>Spermatophyta</taxon>
        <taxon>Magnoliopsida</taxon>
        <taxon>eudicotyledons</taxon>
        <taxon>Gunneridae</taxon>
        <taxon>Pentapetalae</taxon>
        <taxon>asterids</taxon>
        <taxon>campanulids</taxon>
        <taxon>Asterales</taxon>
        <taxon>Asteraceae</taxon>
        <taxon>Cichorioideae</taxon>
        <taxon>Cichorieae</taxon>
        <taxon>Lactucinae</taxon>
        <taxon>Lactuca</taxon>
    </lineage>
</organism>
<reference evidence="1" key="1">
    <citation type="submission" date="2023-04" db="EMBL/GenBank/DDBJ databases">
        <authorList>
            <person name="Vijverberg K."/>
            <person name="Xiong W."/>
            <person name="Schranz E."/>
        </authorList>
    </citation>
    <scope>NUCLEOTIDE SEQUENCE</scope>
</reference>
<name>A0AA36ELE6_LACSI</name>
<evidence type="ECO:0000313" key="1">
    <source>
        <dbReference type="EMBL" id="CAI9300087.1"/>
    </source>
</evidence>
<dbReference type="AlphaFoldDB" id="A0AA36ELE6"/>
<dbReference type="EMBL" id="OX465084">
    <property type="protein sequence ID" value="CAI9300087.1"/>
    <property type="molecule type" value="Genomic_DNA"/>
</dbReference>
<keyword evidence="2" id="KW-1185">Reference proteome</keyword>
<protein>
    <submittedName>
        <fullName evidence="1">Uncharacterized protein</fullName>
    </submittedName>
</protein>
<gene>
    <name evidence="1" type="ORF">LSALG_LOCUS38752</name>
</gene>
<sequence length="138" mass="15638">MSPHLTLLNVSCIRGHSKVDAYCIFSSTNSCQDSRYPCEDEPYTRSLIAIIFNTTKSFISRHFQHTLPIDPPYHHHHTISQVYTTISSASPLFILRQFIKLIIQVLWHLNSCFNASPKMVSVTLFNGFLGGVENPGIE</sequence>
<accession>A0AA36ELE6</accession>
<evidence type="ECO:0000313" key="2">
    <source>
        <dbReference type="Proteomes" id="UP001177003"/>
    </source>
</evidence>
<dbReference type="Proteomes" id="UP001177003">
    <property type="component" value="Chromosome 8"/>
</dbReference>